<dbReference type="Proteomes" id="UP001211987">
    <property type="component" value="Unassembled WGS sequence"/>
</dbReference>
<feature type="transmembrane region" description="Helical" evidence="10">
    <location>
        <begin position="93"/>
        <end position="113"/>
    </location>
</feature>
<dbReference type="GeneID" id="64196774"/>
<comment type="function">
    <text evidence="9 10">Fluoride-specific ion channel. Important for reducing fluoride concentration in the cell, thus reducing its toxicity.</text>
</comment>
<keyword evidence="10" id="KW-0479">Metal-binding</keyword>
<dbReference type="PANTHER" id="PTHR28259">
    <property type="entry name" value="FLUORIDE EXPORT PROTEIN 1-RELATED"/>
    <property type="match status" value="1"/>
</dbReference>
<dbReference type="GO" id="GO:0046872">
    <property type="term" value="F:metal ion binding"/>
    <property type="evidence" value="ECO:0007669"/>
    <property type="project" value="UniProtKB-KW"/>
</dbReference>
<dbReference type="AlphaFoldDB" id="A0A3E3AHN7"/>
<comment type="caution">
    <text evidence="12">The sequence shown here is derived from an EMBL/GenBank/DDBJ whole genome shotgun (WGS) entry which is preliminary data.</text>
</comment>
<keyword evidence="10" id="KW-0813">Transport</keyword>
<reference evidence="12 13" key="1">
    <citation type="submission" date="2018-08" db="EMBL/GenBank/DDBJ databases">
        <title>A genome reference for cultivated species of the human gut microbiota.</title>
        <authorList>
            <person name="Zou Y."/>
            <person name="Xue W."/>
            <person name="Luo G."/>
        </authorList>
    </citation>
    <scope>NUCLEOTIDE SEQUENCE [LARGE SCALE GENOMIC DNA]</scope>
    <source>
        <strain evidence="12 13">OM06-4</strain>
    </source>
</reference>
<dbReference type="NCBIfam" id="TIGR00494">
    <property type="entry name" value="crcB"/>
    <property type="match status" value="1"/>
</dbReference>
<keyword evidence="3 10" id="KW-0812">Transmembrane</keyword>
<keyword evidence="6 10" id="KW-0407">Ion channel</keyword>
<evidence type="ECO:0000256" key="1">
    <source>
        <dbReference type="ARBA" id="ARBA00004651"/>
    </source>
</evidence>
<evidence type="ECO:0000256" key="2">
    <source>
        <dbReference type="ARBA" id="ARBA00022475"/>
    </source>
</evidence>
<evidence type="ECO:0000256" key="7">
    <source>
        <dbReference type="ARBA" id="ARBA00035120"/>
    </source>
</evidence>
<keyword evidence="4 10" id="KW-1133">Transmembrane helix</keyword>
<dbReference type="GO" id="GO:0062054">
    <property type="term" value="F:fluoride channel activity"/>
    <property type="evidence" value="ECO:0007669"/>
    <property type="project" value="UniProtKB-UniRule"/>
</dbReference>
<dbReference type="HAMAP" id="MF_00454">
    <property type="entry name" value="FluC"/>
    <property type="match status" value="1"/>
</dbReference>
<feature type="transmembrane region" description="Helical" evidence="10">
    <location>
        <begin position="62"/>
        <end position="81"/>
    </location>
</feature>
<feature type="transmembrane region" description="Helical" evidence="10">
    <location>
        <begin position="38"/>
        <end position="56"/>
    </location>
</feature>
<dbReference type="EMBL" id="QUSL01000001">
    <property type="protein sequence ID" value="RGD87311.1"/>
    <property type="molecule type" value="Genomic_DNA"/>
</dbReference>
<evidence type="ECO:0000313" key="13">
    <source>
        <dbReference type="Proteomes" id="UP000261032"/>
    </source>
</evidence>
<comment type="activity regulation">
    <text evidence="10">Na(+) is not transported, but it plays an essential structural role and its presence is essential for fluoride channel function.</text>
</comment>
<name>A0A3E3AHN7_9FIRM</name>
<evidence type="ECO:0000313" key="12">
    <source>
        <dbReference type="EMBL" id="RGD87311.1"/>
    </source>
</evidence>
<comment type="subcellular location">
    <subcellularLocation>
        <location evidence="1 10">Cell membrane</location>
        <topology evidence="1 10">Multi-pass membrane protein</topology>
    </subcellularLocation>
</comment>
<evidence type="ECO:0000256" key="3">
    <source>
        <dbReference type="ARBA" id="ARBA00022692"/>
    </source>
</evidence>
<dbReference type="Pfam" id="PF02537">
    <property type="entry name" value="CRCB"/>
    <property type="match status" value="1"/>
</dbReference>
<keyword evidence="5 10" id="KW-0472">Membrane</keyword>
<keyword evidence="10" id="KW-0406">Ion transport</keyword>
<keyword evidence="2 10" id="KW-1003">Cell membrane</keyword>
<comment type="similarity">
    <text evidence="7 10">Belongs to the fluoride channel Fluc/FEX (TC 1.A.43) family.</text>
</comment>
<evidence type="ECO:0000256" key="8">
    <source>
        <dbReference type="ARBA" id="ARBA00035585"/>
    </source>
</evidence>
<comment type="catalytic activity">
    <reaction evidence="8">
        <text>fluoride(in) = fluoride(out)</text>
        <dbReference type="Rhea" id="RHEA:76159"/>
        <dbReference type="ChEBI" id="CHEBI:17051"/>
    </reaction>
    <physiologicalReaction direction="left-to-right" evidence="8">
        <dbReference type="Rhea" id="RHEA:76160"/>
    </physiologicalReaction>
</comment>
<evidence type="ECO:0000256" key="4">
    <source>
        <dbReference type="ARBA" id="ARBA00022989"/>
    </source>
</evidence>
<sequence length="122" mass="13226">MLECLAVGIGGFIGAVSRYLMGLIIIKDTTFPFMTMMINIIGAFVIGLVVALASKYNLESRWILFLKTGVCGGFTTFSTFSLESMNLLSDGKFLMAGGYILLSVSLCLLFVYLGNLCVKVLL</sequence>
<evidence type="ECO:0000256" key="9">
    <source>
        <dbReference type="ARBA" id="ARBA00049940"/>
    </source>
</evidence>
<evidence type="ECO:0000313" key="11">
    <source>
        <dbReference type="EMBL" id="MDB7082865.1"/>
    </source>
</evidence>
<gene>
    <name evidence="10 12" type="primary">crcB</name>
    <name evidence="10" type="synonym">fluC</name>
    <name evidence="12" type="ORF">DXB93_01225</name>
    <name evidence="11" type="ORF">PM738_03550</name>
</gene>
<dbReference type="Proteomes" id="UP000261032">
    <property type="component" value="Unassembled WGS sequence"/>
</dbReference>
<dbReference type="RefSeq" id="WP_003538669.1">
    <property type="nucleotide sequence ID" value="NZ_AP031443.1"/>
</dbReference>
<proteinExistence type="inferred from homology"/>
<reference evidence="11" key="2">
    <citation type="submission" date="2023-01" db="EMBL/GenBank/DDBJ databases">
        <title>Human gut microbiome strain richness.</title>
        <authorList>
            <person name="Chen-Liaw A."/>
        </authorList>
    </citation>
    <scope>NUCLEOTIDE SEQUENCE</scope>
    <source>
        <strain evidence="11">1001217st2_G6_1001217B_191108</strain>
    </source>
</reference>
<feature type="binding site" evidence="10">
    <location>
        <position position="72"/>
    </location>
    <ligand>
        <name>Na(+)</name>
        <dbReference type="ChEBI" id="CHEBI:29101"/>
        <note>structural</note>
    </ligand>
</feature>
<evidence type="ECO:0000256" key="10">
    <source>
        <dbReference type="HAMAP-Rule" id="MF_00454"/>
    </source>
</evidence>
<dbReference type="EMBL" id="JAQLKE010000004">
    <property type="protein sequence ID" value="MDB7082865.1"/>
    <property type="molecule type" value="Genomic_DNA"/>
</dbReference>
<dbReference type="InterPro" id="IPR003691">
    <property type="entry name" value="FluC"/>
</dbReference>
<protein>
    <recommendedName>
        <fullName evidence="10">Fluoride-specific ion channel FluC</fullName>
    </recommendedName>
</protein>
<evidence type="ECO:0000256" key="5">
    <source>
        <dbReference type="ARBA" id="ARBA00023136"/>
    </source>
</evidence>
<dbReference type="GO" id="GO:0140114">
    <property type="term" value="P:cellular detoxification of fluoride"/>
    <property type="evidence" value="ECO:0007669"/>
    <property type="project" value="UniProtKB-UniRule"/>
</dbReference>
<feature type="binding site" evidence="10">
    <location>
        <position position="75"/>
    </location>
    <ligand>
        <name>Na(+)</name>
        <dbReference type="ChEBI" id="CHEBI:29101"/>
        <note>structural</note>
    </ligand>
</feature>
<keyword evidence="10" id="KW-0915">Sodium</keyword>
<dbReference type="GO" id="GO:0005886">
    <property type="term" value="C:plasma membrane"/>
    <property type="evidence" value="ECO:0007669"/>
    <property type="project" value="UniProtKB-SubCell"/>
</dbReference>
<feature type="transmembrane region" description="Helical" evidence="10">
    <location>
        <begin position="6"/>
        <end position="26"/>
    </location>
</feature>
<organism evidence="12 13">
    <name type="scientific">Thomasclavelia ramosa</name>
    <dbReference type="NCBI Taxonomy" id="1547"/>
    <lineage>
        <taxon>Bacteria</taxon>
        <taxon>Bacillati</taxon>
        <taxon>Bacillota</taxon>
        <taxon>Erysipelotrichia</taxon>
        <taxon>Erysipelotrichales</taxon>
        <taxon>Coprobacillaceae</taxon>
        <taxon>Thomasclavelia</taxon>
    </lineage>
</organism>
<dbReference type="PANTHER" id="PTHR28259:SF1">
    <property type="entry name" value="FLUORIDE EXPORT PROTEIN 1-RELATED"/>
    <property type="match status" value="1"/>
</dbReference>
<accession>A0A3E3AHN7</accession>
<evidence type="ECO:0000256" key="6">
    <source>
        <dbReference type="ARBA" id="ARBA00023303"/>
    </source>
</evidence>